<evidence type="ECO:0000256" key="3">
    <source>
        <dbReference type="ARBA" id="ARBA00022692"/>
    </source>
</evidence>
<evidence type="ECO:0000256" key="6">
    <source>
        <dbReference type="ARBA" id="ARBA00023136"/>
    </source>
</evidence>
<feature type="transmembrane region" description="Helical" evidence="7">
    <location>
        <begin position="338"/>
        <end position="359"/>
    </location>
</feature>
<feature type="transmembrane region" description="Helical" evidence="7">
    <location>
        <begin position="258"/>
        <end position="279"/>
    </location>
</feature>
<dbReference type="InParanoid" id="A0A804MF22"/>
<dbReference type="PANTHER" id="PTHR48017">
    <property type="entry name" value="OS05G0424000 PROTEIN-RELATED"/>
    <property type="match status" value="1"/>
</dbReference>
<feature type="domain" description="Amino acid transporter transmembrane" evidence="8">
    <location>
        <begin position="19"/>
        <end position="417"/>
    </location>
</feature>
<keyword evidence="5 7" id="KW-1133">Transmembrane helix</keyword>
<dbReference type="GO" id="GO:0003333">
    <property type="term" value="P:amino acid transmembrane transport"/>
    <property type="evidence" value="ECO:0000318"/>
    <property type="project" value="GO_Central"/>
</dbReference>
<keyword evidence="10" id="KW-1185">Reference proteome</keyword>
<dbReference type="Pfam" id="PF01490">
    <property type="entry name" value="Aa_trans"/>
    <property type="match status" value="1"/>
</dbReference>
<reference evidence="9" key="2">
    <citation type="submission" date="2019-07" db="EMBL/GenBank/DDBJ databases">
        <authorList>
            <person name="Seetharam A."/>
            <person name="Woodhouse M."/>
            <person name="Cannon E."/>
        </authorList>
    </citation>
    <scope>NUCLEOTIDE SEQUENCE [LARGE SCALE GENOMIC DNA]</scope>
    <source>
        <strain evidence="9">cv. B73</strain>
    </source>
</reference>
<evidence type="ECO:0000256" key="4">
    <source>
        <dbReference type="ARBA" id="ARBA00022970"/>
    </source>
</evidence>
<feature type="transmembrane region" description="Helical" evidence="7">
    <location>
        <begin position="299"/>
        <end position="317"/>
    </location>
</feature>
<accession>A0A804MF22</accession>
<dbReference type="GO" id="GO:0015171">
    <property type="term" value="F:amino acid transmembrane transporter activity"/>
    <property type="evidence" value="ECO:0000318"/>
    <property type="project" value="GO_Central"/>
</dbReference>
<dbReference type="GO" id="GO:0016020">
    <property type="term" value="C:membrane"/>
    <property type="evidence" value="ECO:0000318"/>
    <property type="project" value="GO_Central"/>
</dbReference>
<evidence type="ECO:0000256" key="5">
    <source>
        <dbReference type="ARBA" id="ARBA00022989"/>
    </source>
</evidence>
<reference evidence="9" key="3">
    <citation type="submission" date="2021-05" db="UniProtKB">
        <authorList>
            <consortium name="EnsemblPlants"/>
        </authorList>
    </citation>
    <scope>IDENTIFICATION</scope>
    <source>
        <strain evidence="9">cv. B73</strain>
    </source>
</reference>
<keyword evidence="6 7" id="KW-0472">Membrane</keyword>
<feature type="transmembrane region" description="Helical" evidence="7">
    <location>
        <begin position="365"/>
        <end position="387"/>
    </location>
</feature>
<gene>
    <name evidence="9" type="primary">LOC103646358</name>
</gene>
<evidence type="ECO:0000256" key="1">
    <source>
        <dbReference type="ARBA" id="ARBA00004370"/>
    </source>
</evidence>
<evidence type="ECO:0000313" key="10">
    <source>
        <dbReference type="Proteomes" id="UP000007305"/>
    </source>
</evidence>
<dbReference type="Proteomes" id="UP000007305">
    <property type="component" value="Chromosome 2"/>
</dbReference>
<dbReference type="Gramene" id="Zm00001eb080600_T001">
    <property type="protein sequence ID" value="Zm00001eb080600_P001"/>
    <property type="gene ID" value="Zm00001eb080600"/>
</dbReference>
<keyword evidence="4" id="KW-0029">Amino-acid transport</keyword>
<organism evidence="9 10">
    <name type="scientific">Zea mays</name>
    <name type="common">Maize</name>
    <dbReference type="NCBI Taxonomy" id="4577"/>
    <lineage>
        <taxon>Eukaryota</taxon>
        <taxon>Viridiplantae</taxon>
        <taxon>Streptophyta</taxon>
        <taxon>Embryophyta</taxon>
        <taxon>Tracheophyta</taxon>
        <taxon>Spermatophyta</taxon>
        <taxon>Magnoliopsida</taxon>
        <taxon>Liliopsida</taxon>
        <taxon>Poales</taxon>
        <taxon>Poaceae</taxon>
        <taxon>PACMAD clade</taxon>
        <taxon>Panicoideae</taxon>
        <taxon>Andropogonodae</taxon>
        <taxon>Andropogoneae</taxon>
        <taxon>Tripsacinae</taxon>
        <taxon>Zea</taxon>
    </lineage>
</organism>
<evidence type="ECO:0000256" key="2">
    <source>
        <dbReference type="ARBA" id="ARBA00022448"/>
    </source>
</evidence>
<feature type="transmembrane region" description="Helical" evidence="7">
    <location>
        <begin position="50"/>
        <end position="72"/>
    </location>
</feature>
<keyword evidence="2" id="KW-0813">Transport</keyword>
<name>A0A804MF22_MAIZE</name>
<evidence type="ECO:0000313" key="9">
    <source>
        <dbReference type="EnsemblPlants" id="Zm00001eb080600_P001"/>
    </source>
</evidence>
<dbReference type="EnsemblPlants" id="Zm00001eb080600_T001">
    <property type="protein sequence ID" value="Zm00001eb080600_P001"/>
    <property type="gene ID" value="Zm00001eb080600"/>
</dbReference>
<proteinExistence type="predicted"/>
<reference evidence="10" key="1">
    <citation type="submission" date="2015-12" db="EMBL/GenBank/DDBJ databases">
        <title>Update maize B73 reference genome by single molecule sequencing technologies.</title>
        <authorList>
            <consortium name="Maize Genome Sequencing Project"/>
            <person name="Ware D."/>
        </authorList>
    </citation>
    <scope>NUCLEOTIDE SEQUENCE [LARGE SCALE GENOMIC DNA]</scope>
    <source>
        <strain evidence="10">cv. B73</strain>
    </source>
</reference>
<dbReference type="AlphaFoldDB" id="A0A804MF22"/>
<dbReference type="FunCoup" id="A0A804MF22">
    <property type="interactions" value="1"/>
</dbReference>
<comment type="subcellular location">
    <subcellularLocation>
        <location evidence="1">Membrane</location>
    </subcellularLocation>
</comment>
<feature type="transmembrane region" description="Helical" evidence="7">
    <location>
        <begin position="22"/>
        <end position="44"/>
    </location>
</feature>
<sequence>MVSPSSALPKVADEATPRRAKWWYVTFHNVTAMVGAGVLSLPYAMAHLGWGPGMVALLASWGITLYTLRLLIELHECVPGVRFDRLRDLGAHALGPRLGPWVVVPQQLIVQLGCDMVYMVTGGKCLQKFAESACPRCAPLHRSYWICIFGSSQFLLSQLPNLDAITAVSFAAAAMSLCYSTISWAACVARGPVPGVSYDAYKAGTGTGTAADSAFRVFSALGQVAFAYAGHGVVLEIQATIPSTPTKPSRAPMWKGTVAAYLVTAACYFPVAVAGYWAFGRDVGDNVLVALQRPPWLVAAANMMVVIHVVGSYQVYAMPMFESIETIMATRFRLPRGLLLRLVARSAYVAFTLFVAVTFPFFGDLLGFFGGFGFTPTSYFLPCVLWLKIKKPPRFSASWCANWVGDDRHFFFFLAFFGFFKLGESPELGLASACSPLACSVRVSLSGLHHRRSAADACVHHRRLTEHRPRRIDVPVLLLKPSHLHVPLHSHGSSKSSPSLVHAALPLHFVASLRVSGCGCSLPKCRGRCSKLYTR</sequence>
<keyword evidence="3 7" id="KW-0812">Transmembrane</keyword>
<dbReference type="InterPro" id="IPR013057">
    <property type="entry name" value="AA_transpt_TM"/>
</dbReference>
<evidence type="ECO:0000256" key="7">
    <source>
        <dbReference type="SAM" id="Phobius"/>
    </source>
</evidence>
<protein>
    <recommendedName>
        <fullName evidence="8">Amino acid transporter transmembrane domain-containing protein</fullName>
    </recommendedName>
</protein>
<evidence type="ECO:0000259" key="8">
    <source>
        <dbReference type="Pfam" id="PF01490"/>
    </source>
</evidence>